<sequence length="260" mass="28755">MQTYDAGQSFSLTLDLSLVTSPTSATYGITDQAGVILVTDTTLPVTPTDTSVSIPIDATLTNLEAGARRKMLVITLVVTNDEVLREKIVERVVVQDLSTLTIPGESFQSVNEAALRSMDIPQVSNWESASYEERHKALIEAAYRIKKIRFDLDRDVEASFPEFDLEEGEHLFDDMTQADFALLPAKFIDDLTAAQILEADDILGYGSSAASKRQEGILSDSVGETSQMFRTGKPVTTEVCSRAYRQLNRWMSARWSICRG</sequence>
<accession>A0A455UBK0</accession>
<name>A0A455UBK0_9GAMM</name>
<evidence type="ECO:0000313" key="1">
    <source>
        <dbReference type="EMBL" id="BBI61678.1"/>
    </source>
</evidence>
<dbReference type="EMBL" id="AP019514">
    <property type="protein sequence ID" value="BBI61678.1"/>
    <property type="molecule type" value="Genomic_DNA"/>
</dbReference>
<proteinExistence type="predicted"/>
<protein>
    <submittedName>
        <fullName evidence="1">Uncharacterized protein</fullName>
    </submittedName>
</protein>
<dbReference type="KEGG" id="hsr:HSBAA_29840"/>
<organism evidence="1 2">
    <name type="scientific">Vreelandella sulfidaeris</name>
    <dbReference type="NCBI Taxonomy" id="115553"/>
    <lineage>
        <taxon>Bacteria</taxon>
        <taxon>Pseudomonadati</taxon>
        <taxon>Pseudomonadota</taxon>
        <taxon>Gammaproteobacteria</taxon>
        <taxon>Oceanospirillales</taxon>
        <taxon>Halomonadaceae</taxon>
        <taxon>Vreelandella</taxon>
    </lineage>
</organism>
<evidence type="ECO:0000313" key="2">
    <source>
        <dbReference type="Proteomes" id="UP000320231"/>
    </source>
</evidence>
<reference evidence="1 2" key="1">
    <citation type="journal article" date="2019" name="Microbiol. Resour. Announc.">
        <title>Complete Genome Sequence of Halomonas sulfidaeris Strain Esulfide1 Isolated from a Metal Sulfide Rock at a Depth of 2,200 Meters, Obtained Using Nanopore Sequencing.</title>
        <authorList>
            <person name="Saito M."/>
            <person name="Nishigata A."/>
            <person name="Galipon J."/>
            <person name="Arakawa K."/>
        </authorList>
    </citation>
    <scope>NUCLEOTIDE SEQUENCE [LARGE SCALE GENOMIC DNA]</scope>
    <source>
        <strain evidence="1 2">ATCC BAA-803</strain>
    </source>
</reference>
<dbReference type="AlphaFoldDB" id="A0A455UBK0"/>
<dbReference type="Proteomes" id="UP000320231">
    <property type="component" value="Chromosome"/>
</dbReference>
<gene>
    <name evidence="1" type="ORF">HSBAA_29840</name>
</gene>